<name>A0A8J1U324_OWEFU</name>
<keyword evidence="1" id="KW-0186">Copper</keyword>
<dbReference type="EMBL" id="CAIIXF020000006">
    <property type="protein sequence ID" value="CAH1787107.1"/>
    <property type="molecule type" value="Genomic_DNA"/>
</dbReference>
<dbReference type="AlphaFoldDB" id="A0A8J1U324"/>
<comment type="similarity">
    <text evidence="1">Belongs to the copper transporter (Ctr) (TC 1.A.56) family. SLC31A subfamily.</text>
</comment>
<dbReference type="OrthoDB" id="161814at2759"/>
<keyword evidence="1" id="KW-0187">Copper transport</keyword>
<comment type="caution">
    <text evidence="2">The sequence shown here is derived from an EMBL/GenBank/DDBJ whole genome shotgun (WGS) entry which is preliminary data.</text>
</comment>
<evidence type="ECO:0000313" key="3">
    <source>
        <dbReference type="Proteomes" id="UP000749559"/>
    </source>
</evidence>
<keyword evidence="1" id="KW-0812">Transmembrane</keyword>
<evidence type="ECO:0000256" key="1">
    <source>
        <dbReference type="RuleBase" id="RU367022"/>
    </source>
</evidence>
<evidence type="ECO:0000313" key="2">
    <source>
        <dbReference type="EMBL" id="CAH1787107.1"/>
    </source>
</evidence>
<feature type="transmembrane region" description="Helical" evidence="1">
    <location>
        <begin position="190"/>
        <end position="209"/>
    </location>
</feature>
<keyword evidence="3" id="KW-1185">Reference proteome</keyword>
<keyword evidence="1" id="KW-0406">Ion transport</keyword>
<dbReference type="PANTHER" id="PTHR12483">
    <property type="entry name" value="SOLUTE CARRIER FAMILY 31 COPPER TRANSPORTERS"/>
    <property type="match status" value="1"/>
</dbReference>
<dbReference type="InterPro" id="IPR007274">
    <property type="entry name" value="Cop_transporter"/>
</dbReference>
<feature type="transmembrane region" description="Helical" evidence="1">
    <location>
        <begin position="161"/>
        <end position="184"/>
    </location>
</feature>
<proteinExistence type="inferred from homology"/>
<keyword evidence="1" id="KW-0813">Transport</keyword>
<dbReference type="GO" id="GO:0016020">
    <property type="term" value="C:membrane"/>
    <property type="evidence" value="ECO:0007669"/>
    <property type="project" value="UniProtKB-SubCell"/>
</dbReference>
<organism evidence="2 3">
    <name type="scientific">Owenia fusiformis</name>
    <name type="common">Polychaete worm</name>
    <dbReference type="NCBI Taxonomy" id="6347"/>
    <lineage>
        <taxon>Eukaryota</taxon>
        <taxon>Metazoa</taxon>
        <taxon>Spiralia</taxon>
        <taxon>Lophotrochozoa</taxon>
        <taxon>Annelida</taxon>
        <taxon>Polychaeta</taxon>
        <taxon>Sedentaria</taxon>
        <taxon>Canalipalpata</taxon>
        <taxon>Sabellida</taxon>
        <taxon>Oweniida</taxon>
        <taxon>Oweniidae</taxon>
        <taxon>Owenia</taxon>
    </lineage>
</organism>
<gene>
    <name evidence="2" type="ORF">OFUS_LOCUS12874</name>
</gene>
<comment type="subcellular location">
    <subcellularLocation>
        <location evidence="1">Membrane</location>
        <topology evidence="1">Multi-pass membrane protein</topology>
    </subcellularLocation>
</comment>
<keyword evidence="1" id="KW-0472">Membrane</keyword>
<accession>A0A8J1U324</accession>
<keyword evidence="1" id="KW-1133">Transmembrane helix</keyword>
<feature type="non-terminal residue" evidence="2">
    <location>
        <position position="1"/>
    </location>
</feature>
<dbReference type="Pfam" id="PF04145">
    <property type="entry name" value="Ctr"/>
    <property type="match status" value="1"/>
</dbReference>
<dbReference type="PANTHER" id="PTHR12483:SF115">
    <property type="entry name" value="COPPER TRANSPORT PROTEIN"/>
    <property type="match status" value="1"/>
</dbReference>
<protein>
    <recommendedName>
        <fullName evidence="1">Copper transport protein</fullName>
    </recommendedName>
</protein>
<reference evidence="2" key="1">
    <citation type="submission" date="2022-03" db="EMBL/GenBank/DDBJ databases">
        <authorList>
            <person name="Martin C."/>
        </authorList>
    </citation>
    <scope>NUCLEOTIDE SEQUENCE</scope>
</reference>
<feature type="transmembrane region" description="Helical" evidence="1">
    <location>
        <begin position="99"/>
        <end position="118"/>
    </location>
</feature>
<sequence length="218" mass="24037">MDHSMMNHSMPGHNMMNMSTPDPHAGHGHHMGSTTTMDPHAGHNMGSTMDPHAGHGGHGGMKGDTLDHSSHAGSSHGMYFHFSPEATILFYGWKTTTTGGMVGSCIGIFFMAMMYEGLKVFREYLLRKGTNNPRSKKAYALNSSTDPVVDHEYVTLQQPKLFSLVHIVQTLLHIIQITVSYFLMLIFMTYNVWLCIAVALGAGAGYFVFGWKRAVVVD</sequence>
<dbReference type="GO" id="GO:0005375">
    <property type="term" value="F:copper ion transmembrane transporter activity"/>
    <property type="evidence" value="ECO:0007669"/>
    <property type="project" value="UniProtKB-UniRule"/>
</dbReference>
<dbReference type="Proteomes" id="UP000749559">
    <property type="component" value="Unassembled WGS sequence"/>
</dbReference>